<accession>A0ABP3F3Y8</accession>
<protein>
    <submittedName>
        <fullName evidence="2">Uncharacterized protein</fullName>
    </submittedName>
</protein>
<dbReference type="Proteomes" id="UP001501867">
    <property type="component" value="Unassembled WGS sequence"/>
</dbReference>
<evidence type="ECO:0000313" key="2">
    <source>
        <dbReference type="EMBL" id="GAA0291078.1"/>
    </source>
</evidence>
<organism evidence="2 3">
    <name type="scientific">Streptomyces polychromogenes</name>
    <dbReference type="NCBI Taxonomy" id="67342"/>
    <lineage>
        <taxon>Bacteria</taxon>
        <taxon>Bacillati</taxon>
        <taxon>Actinomycetota</taxon>
        <taxon>Actinomycetes</taxon>
        <taxon>Kitasatosporales</taxon>
        <taxon>Streptomycetaceae</taxon>
        <taxon>Streptomyces</taxon>
    </lineage>
</organism>
<feature type="region of interest" description="Disordered" evidence="1">
    <location>
        <begin position="76"/>
        <end position="113"/>
    </location>
</feature>
<keyword evidence="3" id="KW-1185">Reference proteome</keyword>
<gene>
    <name evidence="2" type="ORF">GCM10010302_32040</name>
</gene>
<name>A0ABP3F3Y8_9ACTN</name>
<dbReference type="EMBL" id="BAAABV010000015">
    <property type="protein sequence ID" value="GAA0291078.1"/>
    <property type="molecule type" value="Genomic_DNA"/>
</dbReference>
<dbReference type="RefSeq" id="WP_344158828.1">
    <property type="nucleotide sequence ID" value="NZ_BAAABV010000015.1"/>
</dbReference>
<evidence type="ECO:0000256" key="1">
    <source>
        <dbReference type="SAM" id="MobiDB-lite"/>
    </source>
</evidence>
<evidence type="ECO:0000313" key="3">
    <source>
        <dbReference type="Proteomes" id="UP001501867"/>
    </source>
</evidence>
<proteinExistence type="predicted"/>
<comment type="caution">
    <text evidence="2">The sequence shown here is derived from an EMBL/GenBank/DDBJ whole genome shotgun (WGS) entry which is preliminary data.</text>
</comment>
<sequence length="113" mass="11774">MSADARVGWGPADRGGERVPNALVLFDRPAALEPPTADAAANSWLVTTAQDRTGSERKTVLLVSTRGRTMRAAAHMADVPRDSLAPGPPRHPLTHDRGAPGPAIGSRAPRGAP</sequence>
<reference evidence="3" key="1">
    <citation type="journal article" date="2019" name="Int. J. Syst. Evol. Microbiol.">
        <title>The Global Catalogue of Microorganisms (GCM) 10K type strain sequencing project: providing services to taxonomists for standard genome sequencing and annotation.</title>
        <authorList>
            <consortium name="The Broad Institute Genomics Platform"/>
            <consortium name="The Broad Institute Genome Sequencing Center for Infectious Disease"/>
            <person name="Wu L."/>
            <person name="Ma J."/>
        </authorList>
    </citation>
    <scope>NUCLEOTIDE SEQUENCE [LARGE SCALE GENOMIC DNA]</scope>
    <source>
        <strain evidence="3">JCM 4505</strain>
    </source>
</reference>